<name>A0A0A8YPQ0_ARUDO</name>
<accession>A0A0A8YPQ0</accession>
<reference evidence="1" key="1">
    <citation type="submission" date="2014-09" db="EMBL/GenBank/DDBJ databases">
        <authorList>
            <person name="Magalhaes I.L.F."/>
            <person name="Oliveira U."/>
            <person name="Santos F.R."/>
            <person name="Vidigal T.H.D.A."/>
            <person name="Brescovit A.D."/>
            <person name="Santos A.J."/>
        </authorList>
    </citation>
    <scope>NUCLEOTIDE SEQUENCE</scope>
    <source>
        <tissue evidence="1">Shoot tissue taken approximately 20 cm above the soil surface</tissue>
    </source>
</reference>
<protein>
    <submittedName>
        <fullName evidence="1">Uncharacterized protein</fullName>
    </submittedName>
</protein>
<organism evidence="1">
    <name type="scientific">Arundo donax</name>
    <name type="common">Giant reed</name>
    <name type="synonym">Donax arundinaceus</name>
    <dbReference type="NCBI Taxonomy" id="35708"/>
    <lineage>
        <taxon>Eukaryota</taxon>
        <taxon>Viridiplantae</taxon>
        <taxon>Streptophyta</taxon>
        <taxon>Embryophyta</taxon>
        <taxon>Tracheophyta</taxon>
        <taxon>Spermatophyta</taxon>
        <taxon>Magnoliopsida</taxon>
        <taxon>Liliopsida</taxon>
        <taxon>Poales</taxon>
        <taxon>Poaceae</taxon>
        <taxon>PACMAD clade</taxon>
        <taxon>Arundinoideae</taxon>
        <taxon>Arundineae</taxon>
        <taxon>Arundo</taxon>
    </lineage>
</organism>
<dbReference type="EMBL" id="GBRH01270137">
    <property type="protein sequence ID" value="JAD27758.1"/>
    <property type="molecule type" value="Transcribed_RNA"/>
</dbReference>
<sequence length="12" mass="1459">MCLNLNLYWSTT</sequence>
<evidence type="ECO:0000313" key="1">
    <source>
        <dbReference type="EMBL" id="JAD27758.1"/>
    </source>
</evidence>
<proteinExistence type="predicted"/>
<reference evidence="1" key="2">
    <citation type="journal article" date="2015" name="Data Brief">
        <title>Shoot transcriptome of the giant reed, Arundo donax.</title>
        <authorList>
            <person name="Barrero R.A."/>
            <person name="Guerrero F.D."/>
            <person name="Moolhuijzen P."/>
            <person name="Goolsby J.A."/>
            <person name="Tidwell J."/>
            <person name="Bellgard S.E."/>
            <person name="Bellgard M.I."/>
        </authorList>
    </citation>
    <scope>NUCLEOTIDE SEQUENCE</scope>
    <source>
        <tissue evidence="1">Shoot tissue taken approximately 20 cm above the soil surface</tissue>
    </source>
</reference>